<name>A0A2T0MQB9_9ACTN</name>
<accession>A0A2T0MQB9</accession>
<keyword evidence="3" id="KW-1185">Reference proteome</keyword>
<organism evidence="2 3">
    <name type="scientific">Nonomuraea fuscirosea</name>
    <dbReference type="NCBI Taxonomy" id="1291556"/>
    <lineage>
        <taxon>Bacteria</taxon>
        <taxon>Bacillati</taxon>
        <taxon>Actinomycetota</taxon>
        <taxon>Actinomycetes</taxon>
        <taxon>Streptosporangiales</taxon>
        <taxon>Streptosporangiaceae</taxon>
        <taxon>Nonomuraea</taxon>
    </lineage>
</organism>
<dbReference type="PANTHER" id="PTHR47691">
    <property type="entry name" value="REGULATOR-RELATED"/>
    <property type="match status" value="1"/>
</dbReference>
<dbReference type="InterPro" id="IPR002182">
    <property type="entry name" value="NB-ARC"/>
</dbReference>
<evidence type="ECO:0000313" key="3">
    <source>
        <dbReference type="Proteomes" id="UP000238312"/>
    </source>
</evidence>
<dbReference type="SUPFAM" id="SSF52540">
    <property type="entry name" value="P-loop containing nucleoside triphosphate hydrolases"/>
    <property type="match status" value="1"/>
</dbReference>
<reference evidence="2 3" key="1">
    <citation type="submission" date="2018-03" db="EMBL/GenBank/DDBJ databases">
        <title>Genomic Encyclopedia of Type Strains, Phase III (KMG-III): the genomes of soil and plant-associated and newly described type strains.</title>
        <authorList>
            <person name="Whitman W."/>
        </authorList>
    </citation>
    <scope>NUCLEOTIDE SEQUENCE [LARGE SCALE GENOMIC DNA]</scope>
    <source>
        <strain evidence="2 3">CGMCC 4.7104</strain>
    </source>
</reference>
<dbReference type="OrthoDB" id="7628974at2"/>
<evidence type="ECO:0000313" key="2">
    <source>
        <dbReference type="EMBL" id="PRX60344.1"/>
    </source>
</evidence>
<gene>
    <name evidence="2" type="ORF">B0I32_117111</name>
</gene>
<evidence type="ECO:0000259" key="1">
    <source>
        <dbReference type="Pfam" id="PF00931"/>
    </source>
</evidence>
<dbReference type="Gene3D" id="3.40.50.300">
    <property type="entry name" value="P-loop containing nucleotide triphosphate hydrolases"/>
    <property type="match status" value="1"/>
</dbReference>
<dbReference type="GO" id="GO:0043531">
    <property type="term" value="F:ADP binding"/>
    <property type="evidence" value="ECO:0007669"/>
    <property type="project" value="InterPro"/>
</dbReference>
<feature type="domain" description="NB-ARC" evidence="1">
    <location>
        <begin position="24"/>
        <end position="173"/>
    </location>
</feature>
<dbReference type="InterPro" id="IPR027417">
    <property type="entry name" value="P-loop_NTPase"/>
</dbReference>
<dbReference type="PRINTS" id="PR00364">
    <property type="entry name" value="DISEASERSIST"/>
</dbReference>
<dbReference type="Proteomes" id="UP000238312">
    <property type="component" value="Unassembled WGS sequence"/>
</dbReference>
<protein>
    <submittedName>
        <fullName evidence="2">NB-ARC domain-containing protein</fullName>
    </submittedName>
</protein>
<comment type="caution">
    <text evidence="2">The sequence shown here is derived from an EMBL/GenBank/DDBJ whole genome shotgun (WGS) entry which is preliminary data.</text>
</comment>
<dbReference type="PANTHER" id="PTHR47691:SF3">
    <property type="entry name" value="HTH-TYPE TRANSCRIPTIONAL REGULATOR RV0890C-RELATED"/>
    <property type="match status" value="1"/>
</dbReference>
<dbReference type="Pfam" id="PF00931">
    <property type="entry name" value="NB-ARC"/>
    <property type="match status" value="1"/>
</dbReference>
<proteinExistence type="predicted"/>
<sequence>MSRLCRTAGNANRPYQTAERALVIATIDGMAGVGKTALAVHAVHVLAPRFRDGQVFVDLHGHSQDTAPLDPADALDRLLPALGPTGERIPAHLDDRAGLYRSLLAGQRVLIVLDDAASEAQIRPLLPGGARCHVLITSRRRLTGLDTTQTLSLDVLPATDAITLFIRTVGERRLTSASRDRNDDGNGRPA</sequence>
<dbReference type="EMBL" id="PVNG01000017">
    <property type="protein sequence ID" value="PRX60344.1"/>
    <property type="molecule type" value="Genomic_DNA"/>
</dbReference>
<dbReference type="AlphaFoldDB" id="A0A2T0MQB9"/>